<dbReference type="Pfam" id="PF00067">
    <property type="entry name" value="p450"/>
    <property type="match status" value="1"/>
</dbReference>
<dbReference type="SUPFAM" id="SSF48264">
    <property type="entry name" value="Cytochrome P450"/>
    <property type="match status" value="1"/>
</dbReference>
<keyword evidence="4" id="KW-0408">Iron</keyword>
<keyword evidence="3" id="KW-0560">Oxidoreductase</keyword>
<evidence type="ECO:0000256" key="1">
    <source>
        <dbReference type="ARBA" id="ARBA00010617"/>
    </source>
</evidence>
<dbReference type="InterPro" id="IPR001128">
    <property type="entry name" value="Cyt_P450"/>
</dbReference>
<accession>A0AAD4T963</accession>
<reference evidence="5" key="1">
    <citation type="submission" date="2022-04" db="EMBL/GenBank/DDBJ databases">
        <title>A functionally conserved STORR gene fusion in Papaver species that diverged 16.8 million years ago.</title>
        <authorList>
            <person name="Catania T."/>
        </authorList>
    </citation>
    <scope>NUCLEOTIDE SEQUENCE</scope>
    <source>
        <strain evidence="5">S-188037</strain>
    </source>
</reference>
<dbReference type="PANTHER" id="PTHR47950:SF4">
    <property type="entry name" value="GERANIOL 8-HYDROXYLASE-LIKE"/>
    <property type="match status" value="1"/>
</dbReference>
<dbReference type="Gene3D" id="1.10.630.10">
    <property type="entry name" value="Cytochrome P450"/>
    <property type="match status" value="1"/>
</dbReference>
<evidence type="ECO:0000256" key="4">
    <source>
        <dbReference type="ARBA" id="ARBA00023004"/>
    </source>
</evidence>
<comment type="similarity">
    <text evidence="1">Belongs to the cytochrome P450 family.</text>
</comment>
<evidence type="ECO:0000256" key="3">
    <source>
        <dbReference type="ARBA" id="ARBA00023002"/>
    </source>
</evidence>
<dbReference type="GO" id="GO:0033075">
    <property type="term" value="P:isoquinoline alkaloid biosynthetic process"/>
    <property type="evidence" value="ECO:0007669"/>
    <property type="project" value="UniProtKB-ARBA"/>
</dbReference>
<proteinExistence type="inferred from homology"/>
<keyword evidence="6" id="KW-1185">Reference proteome</keyword>
<keyword evidence="2" id="KW-0479">Metal-binding</keyword>
<dbReference type="InterPro" id="IPR036396">
    <property type="entry name" value="Cyt_P450_sf"/>
</dbReference>
<dbReference type="Proteomes" id="UP001202328">
    <property type="component" value="Unassembled WGS sequence"/>
</dbReference>
<comment type="caution">
    <text evidence="5">The sequence shown here is derived from an EMBL/GenBank/DDBJ whole genome shotgun (WGS) entry which is preliminary data.</text>
</comment>
<organism evidence="5 6">
    <name type="scientific">Papaver atlanticum</name>
    <dbReference type="NCBI Taxonomy" id="357466"/>
    <lineage>
        <taxon>Eukaryota</taxon>
        <taxon>Viridiplantae</taxon>
        <taxon>Streptophyta</taxon>
        <taxon>Embryophyta</taxon>
        <taxon>Tracheophyta</taxon>
        <taxon>Spermatophyta</taxon>
        <taxon>Magnoliopsida</taxon>
        <taxon>Ranunculales</taxon>
        <taxon>Papaveraceae</taxon>
        <taxon>Papaveroideae</taxon>
        <taxon>Papaver</taxon>
    </lineage>
</organism>
<gene>
    <name evidence="5" type="ORF">MKW98_006526</name>
</gene>
<dbReference type="AlphaFoldDB" id="A0AAD4T963"/>
<dbReference type="GO" id="GO:0005506">
    <property type="term" value="F:iron ion binding"/>
    <property type="evidence" value="ECO:0007669"/>
    <property type="project" value="InterPro"/>
</dbReference>
<evidence type="ECO:0000313" key="6">
    <source>
        <dbReference type="Proteomes" id="UP001202328"/>
    </source>
</evidence>
<dbReference type="GO" id="GO:0020037">
    <property type="term" value="F:heme binding"/>
    <property type="evidence" value="ECO:0007669"/>
    <property type="project" value="InterPro"/>
</dbReference>
<dbReference type="GO" id="GO:0004497">
    <property type="term" value="F:monooxygenase activity"/>
    <property type="evidence" value="ECO:0007669"/>
    <property type="project" value="InterPro"/>
</dbReference>
<protein>
    <recommendedName>
        <fullName evidence="7">Cytochrome P450</fullName>
    </recommendedName>
</protein>
<dbReference type="PANTHER" id="PTHR47950">
    <property type="entry name" value="CYTOCHROME P450, FAMILY 76, SUBFAMILY C, POLYPEPTIDE 5-RELATED"/>
    <property type="match status" value="1"/>
</dbReference>
<evidence type="ECO:0000256" key="2">
    <source>
        <dbReference type="ARBA" id="ARBA00022723"/>
    </source>
</evidence>
<name>A0AAD4T963_9MAGN</name>
<evidence type="ECO:0000313" key="5">
    <source>
        <dbReference type="EMBL" id="KAI3944365.1"/>
    </source>
</evidence>
<evidence type="ECO:0008006" key="7">
    <source>
        <dbReference type="Google" id="ProtNLM"/>
    </source>
</evidence>
<dbReference type="EMBL" id="JAJJMB010004055">
    <property type="protein sequence ID" value="KAI3944365.1"/>
    <property type="molecule type" value="Genomic_DNA"/>
</dbReference>
<dbReference type="GO" id="GO:0016705">
    <property type="term" value="F:oxidoreductase activity, acting on paired donors, with incorporation or reduction of molecular oxygen"/>
    <property type="evidence" value="ECO:0007669"/>
    <property type="project" value="InterPro"/>
</dbReference>
<sequence>MYRHLRPLINLLICFPIKGIRDQAYTLARAAMLSTGAFDSDPREIDAWFMFLPGCRREDSPAEDQGLKVSEDLFEGVVLFLCNAVSSVGTNLYKYHNTVRCQLSKLNDFGNVKPDFSPFVSCILDKCIRLLGSDSKKKLCEKSMISIYVCNTLCFLLQTQVQGGLLPGFIDIMLTARLDNLSLGGGGRSRTVIDAVRVSNYHKFSMAWLPPTAQWRTLRKLTNSHIFTTQKLDSNQSRRQQKLEELVSYVRRSANAGTAVDIGQAVFTTVLNLISNIFFSIDLANDFGSAPVCAFKDAVRGVMLEAGRPNLSDYFPLIRFMDLQGVRRGMSKHFGVLDEIFEKIIEKKLLSLPSRGGKGDLLDMILDPSHENGIRFNVMKSKLYLRLVLYYTIFCLCVNRAE</sequence>